<proteinExistence type="predicted"/>
<keyword evidence="1" id="KW-0732">Signal</keyword>
<dbReference type="RefSeq" id="WP_138854900.1">
    <property type="nucleotide sequence ID" value="NZ_CP040709.1"/>
</dbReference>
<evidence type="ECO:0000313" key="3">
    <source>
        <dbReference type="EMBL" id="MBB5205082.1"/>
    </source>
</evidence>
<sequence length="228" mass="24900">MTHQLLAPPAAVLRRTKPTLRRWMLGLLLGLSCQALAAEPQRYAIVGKLSRVGFSFAHQDFMQLMGSLRLQPGYFLFDAEDWSRSSIEVTLPLISLDMGDALWNQQIRGDKAWAKLFKGPEIQFRSTALHKTGAQQGVLKGELTLGGVTRPVELQLRLNRIAPNAITGQPSIGLSASARIKRSEFGIDAYLSLVGDEMEVQVQLEGAQGAELEAPGDLSARGLGRPNP</sequence>
<gene>
    <name evidence="3" type="ORF">HNQ51_002401</name>
</gene>
<organism evidence="3 4">
    <name type="scientific">Inhella inkyongensis</name>
    <dbReference type="NCBI Taxonomy" id="392593"/>
    <lineage>
        <taxon>Bacteria</taxon>
        <taxon>Pseudomonadati</taxon>
        <taxon>Pseudomonadota</taxon>
        <taxon>Betaproteobacteria</taxon>
        <taxon>Burkholderiales</taxon>
        <taxon>Sphaerotilaceae</taxon>
        <taxon>Inhella</taxon>
    </lineage>
</organism>
<dbReference type="PANTHER" id="PTHR34406">
    <property type="entry name" value="PROTEIN YCEI"/>
    <property type="match status" value="1"/>
</dbReference>
<dbReference type="Gene3D" id="2.40.128.110">
    <property type="entry name" value="Lipid/polyisoprenoid-binding, YceI-like"/>
    <property type="match status" value="1"/>
</dbReference>
<evidence type="ECO:0000256" key="1">
    <source>
        <dbReference type="SAM" id="SignalP"/>
    </source>
</evidence>
<dbReference type="InterPro" id="IPR007372">
    <property type="entry name" value="Lipid/polyisoprenoid-bd_YceI"/>
</dbReference>
<dbReference type="InterPro" id="IPR036761">
    <property type="entry name" value="TTHA0802/YceI-like_sf"/>
</dbReference>
<dbReference type="PANTHER" id="PTHR34406:SF1">
    <property type="entry name" value="PROTEIN YCEI"/>
    <property type="match status" value="1"/>
</dbReference>
<accession>A0A840S669</accession>
<dbReference type="EMBL" id="JACHHO010000003">
    <property type="protein sequence ID" value="MBB5205082.1"/>
    <property type="molecule type" value="Genomic_DNA"/>
</dbReference>
<reference evidence="3 4" key="1">
    <citation type="submission" date="2020-08" db="EMBL/GenBank/DDBJ databases">
        <title>Genomic Encyclopedia of Type Strains, Phase IV (KMG-IV): sequencing the most valuable type-strain genomes for metagenomic binning, comparative biology and taxonomic classification.</title>
        <authorList>
            <person name="Goeker M."/>
        </authorList>
    </citation>
    <scope>NUCLEOTIDE SEQUENCE [LARGE SCALE GENOMIC DNA]</scope>
    <source>
        <strain evidence="3 4">DSM 23958</strain>
    </source>
</reference>
<dbReference type="SMART" id="SM00867">
    <property type="entry name" value="YceI"/>
    <property type="match status" value="1"/>
</dbReference>
<dbReference type="SUPFAM" id="SSF101874">
    <property type="entry name" value="YceI-like"/>
    <property type="match status" value="1"/>
</dbReference>
<feature type="domain" description="Lipid/polyisoprenoid-binding YceI-like" evidence="2">
    <location>
        <begin position="42"/>
        <end position="207"/>
    </location>
</feature>
<name>A0A840S669_9BURK</name>
<evidence type="ECO:0000313" key="4">
    <source>
        <dbReference type="Proteomes" id="UP000554837"/>
    </source>
</evidence>
<comment type="caution">
    <text evidence="3">The sequence shown here is derived from an EMBL/GenBank/DDBJ whole genome shotgun (WGS) entry which is preliminary data.</text>
</comment>
<feature type="signal peptide" evidence="1">
    <location>
        <begin position="1"/>
        <end position="37"/>
    </location>
</feature>
<protein>
    <submittedName>
        <fullName evidence="3">Polyisoprenoid-binding protein YceI</fullName>
    </submittedName>
</protein>
<dbReference type="AlphaFoldDB" id="A0A840S669"/>
<dbReference type="OrthoDB" id="9811006at2"/>
<feature type="chain" id="PRO_5032407167" evidence="1">
    <location>
        <begin position="38"/>
        <end position="228"/>
    </location>
</feature>
<dbReference type="Pfam" id="PF04264">
    <property type="entry name" value="YceI"/>
    <property type="match status" value="1"/>
</dbReference>
<keyword evidence="4" id="KW-1185">Reference proteome</keyword>
<dbReference type="Proteomes" id="UP000554837">
    <property type="component" value="Unassembled WGS sequence"/>
</dbReference>
<evidence type="ECO:0000259" key="2">
    <source>
        <dbReference type="SMART" id="SM00867"/>
    </source>
</evidence>